<feature type="transmembrane region" description="Helical" evidence="6">
    <location>
        <begin position="46"/>
        <end position="66"/>
    </location>
</feature>
<dbReference type="InterPro" id="IPR050833">
    <property type="entry name" value="Poly_Biosynth_Transport"/>
</dbReference>
<keyword evidence="4 6" id="KW-1133">Transmembrane helix</keyword>
<feature type="transmembrane region" description="Helical" evidence="6">
    <location>
        <begin position="405"/>
        <end position="424"/>
    </location>
</feature>
<feature type="transmembrane region" description="Helical" evidence="6">
    <location>
        <begin position="161"/>
        <end position="182"/>
    </location>
</feature>
<evidence type="ECO:0000256" key="1">
    <source>
        <dbReference type="ARBA" id="ARBA00004651"/>
    </source>
</evidence>
<sequence length="509" mass="58052">MSNFSDNKRIAKNTIFLYIRLIFVMGVSLYTVRAILSLLGATDYGLYNVIGGFVSMFSFISGTLSSSSQRYFSISLAENDFRKLNDWFCLNLNLFVIIIVFLIFIAETFGLWFINNKMTIPIERLTAANIIFQLSLLGFCCSLVNTTYLALIIAYEKMKTFAYIGMLEALFKLAIVGILYFVSTDKLIVYGILIFVINVSITLSYVGYVSRKIPQIHYYVYWNKIEIAELASFSGWHLLGTISVVLRGQGINVLLNVFFNPIVNTARAIAFQIESAVMQLQNNFFLALKPQIYKLYAVHDYSQLHTLIVRSTQICFFLTSILSIPLFFELDTVLDLWLVEVPEYTRAFTTLVLLNGLIDSVSGPMIAPILATGKIRNFYLITGNLIIFTLPISYVVLHYGCSPESVFIVTISFSFLAMMCRIYFLHKLIKIPFLEYIIELIKLFIATVVICIVVTLYIYVTPDSAMRFFIVIILSSVLHLIMYYYFVISGNDRKALNGCVSKFYGNIWK</sequence>
<evidence type="ECO:0000256" key="6">
    <source>
        <dbReference type="SAM" id="Phobius"/>
    </source>
</evidence>
<proteinExistence type="predicted"/>
<feature type="transmembrane region" description="Helical" evidence="6">
    <location>
        <begin position="466"/>
        <end position="486"/>
    </location>
</feature>
<evidence type="ECO:0000256" key="3">
    <source>
        <dbReference type="ARBA" id="ARBA00022692"/>
    </source>
</evidence>
<organism evidence="7 8">
    <name type="scientific">Bacteroides uniformis</name>
    <dbReference type="NCBI Taxonomy" id="820"/>
    <lineage>
        <taxon>Bacteria</taxon>
        <taxon>Pseudomonadati</taxon>
        <taxon>Bacteroidota</taxon>
        <taxon>Bacteroidia</taxon>
        <taxon>Bacteroidales</taxon>
        <taxon>Bacteroidaceae</taxon>
        <taxon>Bacteroides</taxon>
    </lineage>
</organism>
<evidence type="ECO:0000313" key="8">
    <source>
        <dbReference type="Proteomes" id="UP000284514"/>
    </source>
</evidence>
<comment type="caution">
    <text evidence="7">The sequence shown here is derived from an EMBL/GenBank/DDBJ whole genome shotgun (WGS) entry which is preliminary data.</text>
</comment>
<reference evidence="7 8" key="1">
    <citation type="submission" date="2018-08" db="EMBL/GenBank/DDBJ databases">
        <title>A genome reference for cultivated species of the human gut microbiota.</title>
        <authorList>
            <person name="Zou Y."/>
            <person name="Xue W."/>
            <person name="Luo G."/>
        </authorList>
    </citation>
    <scope>NUCLEOTIDE SEQUENCE [LARGE SCALE GENOMIC DNA]</scope>
    <source>
        <strain evidence="7 8">AM34-25</strain>
    </source>
</reference>
<feature type="transmembrane region" description="Helical" evidence="6">
    <location>
        <begin position="87"/>
        <end position="114"/>
    </location>
</feature>
<gene>
    <name evidence="7" type="ORF">DW831_19055</name>
</gene>
<dbReference type="PANTHER" id="PTHR30250:SF26">
    <property type="entry name" value="PSMA PROTEIN"/>
    <property type="match status" value="1"/>
</dbReference>
<feature type="transmembrane region" description="Helical" evidence="6">
    <location>
        <begin position="307"/>
        <end position="328"/>
    </location>
</feature>
<comment type="subcellular location">
    <subcellularLocation>
        <location evidence="1">Cell membrane</location>
        <topology evidence="1">Multi-pass membrane protein</topology>
    </subcellularLocation>
</comment>
<feature type="transmembrane region" description="Helical" evidence="6">
    <location>
        <begin position="348"/>
        <end position="371"/>
    </location>
</feature>
<keyword evidence="5 6" id="KW-0472">Membrane</keyword>
<feature type="transmembrane region" description="Helical" evidence="6">
    <location>
        <begin position="21"/>
        <end position="40"/>
    </location>
</feature>
<protein>
    <submittedName>
        <fullName evidence="7">Lipopolysaccharide biosynthesis protein</fullName>
    </submittedName>
</protein>
<evidence type="ECO:0000256" key="5">
    <source>
        <dbReference type="ARBA" id="ARBA00023136"/>
    </source>
</evidence>
<accession>A0A414BB09</accession>
<feature type="transmembrane region" description="Helical" evidence="6">
    <location>
        <begin position="378"/>
        <end position="399"/>
    </location>
</feature>
<feature type="transmembrane region" description="Helical" evidence="6">
    <location>
        <begin position="436"/>
        <end position="460"/>
    </location>
</feature>
<evidence type="ECO:0000256" key="2">
    <source>
        <dbReference type="ARBA" id="ARBA00022475"/>
    </source>
</evidence>
<evidence type="ECO:0000313" key="7">
    <source>
        <dbReference type="EMBL" id="RHC71235.1"/>
    </source>
</evidence>
<dbReference type="PANTHER" id="PTHR30250">
    <property type="entry name" value="PST FAMILY PREDICTED COLANIC ACID TRANSPORTER"/>
    <property type="match status" value="1"/>
</dbReference>
<feature type="transmembrane region" description="Helical" evidence="6">
    <location>
        <begin position="134"/>
        <end position="154"/>
    </location>
</feature>
<evidence type="ECO:0000256" key="4">
    <source>
        <dbReference type="ARBA" id="ARBA00022989"/>
    </source>
</evidence>
<dbReference type="GO" id="GO:0005886">
    <property type="term" value="C:plasma membrane"/>
    <property type="evidence" value="ECO:0007669"/>
    <property type="project" value="UniProtKB-SubCell"/>
</dbReference>
<feature type="transmembrane region" description="Helical" evidence="6">
    <location>
        <begin position="188"/>
        <end position="208"/>
    </location>
</feature>
<dbReference type="EMBL" id="QSIF01000049">
    <property type="protein sequence ID" value="RHC71235.1"/>
    <property type="molecule type" value="Genomic_DNA"/>
</dbReference>
<name>A0A414BB09_BACUN</name>
<dbReference type="AlphaFoldDB" id="A0A414BB09"/>
<keyword evidence="2" id="KW-1003">Cell membrane</keyword>
<keyword evidence="3 6" id="KW-0812">Transmembrane</keyword>
<dbReference type="Proteomes" id="UP000284514">
    <property type="component" value="Unassembled WGS sequence"/>
</dbReference>